<dbReference type="InterPro" id="IPR052512">
    <property type="entry name" value="4CMD/NDH-1_regulator"/>
</dbReference>
<sequence>MTMSEDLTRRGDEVFERLFGAAPDPQAGDDPEFMAILRRVIFGQVFAVGELEDRTRELITVTILAAMQCPGQLTSHTRAALHVGATPEQIREAIYGLAPFLGFPRTLNAIAAMNEGLRAADVQLPLAPRTTTPEGERFERGTAIQQRLYGDEIREEFDDGTAVGAALPRLLTEFAFGDFESRESLEVAERELLILCALVAMGLAPQVAAHVKGCLRAGLSRETVAAAILHCAPYTGMPAALNAYRQLRAAVDDA</sequence>
<dbReference type="InterPro" id="IPR029032">
    <property type="entry name" value="AhpD-like"/>
</dbReference>
<feature type="domain" description="Carboxymuconolactone decarboxylase-like" evidence="1">
    <location>
        <begin position="31"/>
        <end position="115"/>
    </location>
</feature>
<evidence type="ECO:0000259" key="1">
    <source>
        <dbReference type="Pfam" id="PF02627"/>
    </source>
</evidence>
<reference evidence="2 3" key="1">
    <citation type="submission" date="2016-10" db="EMBL/GenBank/DDBJ databases">
        <title>Draft genome sequence of strain LCT isolated from the Shenzhou X spacecraft of China.</title>
        <authorList>
            <person name="Huang B."/>
        </authorList>
    </citation>
    <scope>NUCLEOTIDE SEQUENCE [LARGE SCALE GENOMIC DNA]</scope>
    <source>
        <strain evidence="2 3">LCT-H5</strain>
    </source>
</reference>
<dbReference type="RefSeq" id="WP_075514616.1">
    <property type="nucleotide sequence ID" value="NZ_MODZ01000005.1"/>
</dbReference>
<comment type="caution">
    <text evidence="2">The sequence shown here is derived from an EMBL/GenBank/DDBJ whole genome shotgun (WGS) entry which is preliminary data.</text>
</comment>
<feature type="domain" description="Carboxymuconolactone decarboxylase-like" evidence="1">
    <location>
        <begin position="166"/>
        <end position="248"/>
    </location>
</feature>
<proteinExistence type="predicted"/>
<dbReference type="PANTHER" id="PTHR33570">
    <property type="entry name" value="4-CARBOXYMUCONOLACTONE DECARBOXYLASE FAMILY PROTEIN"/>
    <property type="match status" value="1"/>
</dbReference>
<gene>
    <name evidence="2" type="ORF">BK826_04685</name>
</gene>
<evidence type="ECO:0000313" key="3">
    <source>
        <dbReference type="Proteomes" id="UP000179540"/>
    </source>
</evidence>
<organism evidence="2 3">
    <name type="scientific">Rothia kristinae</name>
    <dbReference type="NCBI Taxonomy" id="37923"/>
    <lineage>
        <taxon>Bacteria</taxon>
        <taxon>Bacillati</taxon>
        <taxon>Actinomycetota</taxon>
        <taxon>Actinomycetes</taxon>
        <taxon>Micrococcales</taxon>
        <taxon>Micrococcaceae</taxon>
        <taxon>Rothia</taxon>
    </lineage>
</organism>
<dbReference type="AlphaFoldDB" id="A0A1S2N029"/>
<dbReference type="SUPFAM" id="SSF69118">
    <property type="entry name" value="AhpD-like"/>
    <property type="match status" value="1"/>
</dbReference>
<dbReference type="Proteomes" id="UP000179540">
    <property type="component" value="Unassembled WGS sequence"/>
</dbReference>
<evidence type="ECO:0000313" key="2">
    <source>
        <dbReference type="EMBL" id="OIJ36002.1"/>
    </source>
</evidence>
<name>A0A1S2N029_9MICC</name>
<dbReference type="EMBL" id="MODZ01000005">
    <property type="protein sequence ID" value="OIJ36002.1"/>
    <property type="molecule type" value="Genomic_DNA"/>
</dbReference>
<dbReference type="GO" id="GO:0051920">
    <property type="term" value="F:peroxiredoxin activity"/>
    <property type="evidence" value="ECO:0007669"/>
    <property type="project" value="InterPro"/>
</dbReference>
<dbReference type="Gene3D" id="1.20.1290.10">
    <property type="entry name" value="AhpD-like"/>
    <property type="match status" value="1"/>
</dbReference>
<accession>A0A1S2N029</accession>
<dbReference type="InterPro" id="IPR003779">
    <property type="entry name" value="CMD-like"/>
</dbReference>
<dbReference type="PANTHER" id="PTHR33570:SF2">
    <property type="entry name" value="CARBOXYMUCONOLACTONE DECARBOXYLASE-LIKE DOMAIN-CONTAINING PROTEIN"/>
    <property type="match status" value="1"/>
</dbReference>
<dbReference type="OrthoDB" id="9802489at2"/>
<dbReference type="Pfam" id="PF02627">
    <property type="entry name" value="CMD"/>
    <property type="match status" value="2"/>
</dbReference>
<protein>
    <recommendedName>
        <fullName evidence="1">Carboxymuconolactone decarboxylase-like domain-containing protein</fullName>
    </recommendedName>
</protein>